<keyword evidence="2" id="KW-0719">Serine esterase</keyword>
<dbReference type="Proteomes" id="UP001321473">
    <property type="component" value="Unassembled WGS sequence"/>
</dbReference>
<evidence type="ECO:0000313" key="9">
    <source>
        <dbReference type="Proteomes" id="UP001321473"/>
    </source>
</evidence>
<proteinExistence type="inferred from homology"/>
<dbReference type="Gene3D" id="3.40.50.1820">
    <property type="entry name" value="alpha/beta hydrolase"/>
    <property type="match status" value="2"/>
</dbReference>
<keyword evidence="4" id="KW-0325">Glycoprotein</keyword>
<evidence type="ECO:0000256" key="2">
    <source>
        <dbReference type="ARBA" id="ARBA00022487"/>
    </source>
</evidence>
<comment type="caution">
    <text evidence="8">The sequence shown here is derived from an EMBL/GenBank/DDBJ whole genome shotgun (WGS) entry which is preliminary data.</text>
</comment>
<accession>A0AAQ4F9S4</accession>
<dbReference type="GO" id="GO:0005615">
    <property type="term" value="C:extracellular space"/>
    <property type="evidence" value="ECO:0007669"/>
    <property type="project" value="TreeGrafter"/>
</dbReference>
<protein>
    <recommendedName>
        <fullName evidence="7">Carboxylesterase type B domain-containing protein</fullName>
    </recommendedName>
</protein>
<dbReference type="InterPro" id="IPR029058">
    <property type="entry name" value="AB_hydrolase_fold"/>
</dbReference>
<comment type="similarity">
    <text evidence="1">Belongs to the type-B carboxylesterase/lipase family.</text>
</comment>
<dbReference type="PANTHER" id="PTHR43918">
    <property type="entry name" value="ACETYLCHOLINESTERASE"/>
    <property type="match status" value="1"/>
</dbReference>
<dbReference type="PANTHER" id="PTHR43918:SF4">
    <property type="entry name" value="CARBOXYLIC ESTER HYDROLASE"/>
    <property type="match status" value="1"/>
</dbReference>
<evidence type="ECO:0000256" key="4">
    <source>
        <dbReference type="ARBA" id="ARBA00023180"/>
    </source>
</evidence>
<evidence type="ECO:0000256" key="3">
    <source>
        <dbReference type="ARBA" id="ARBA00022801"/>
    </source>
</evidence>
<keyword evidence="6" id="KW-0472">Membrane</keyword>
<organism evidence="8 9">
    <name type="scientific">Amblyomma americanum</name>
    <name type="common">Lone star tick</name>
    <dbReference type="NCBI Taxonomy" id="6943"/>
    <lineage>
        <taxon>Eukaryota</taxon>
        <taxon>Metazoa</taxon>
        <taxon>Ecdysozoa</taxon>
        <taxon>Arthropoda</taxon>
        <taxon>Chelicerata</taxon>
        <taxon>Arachnida</taxon>
        <taxon>Acari</taxon>
        <taxon>Parasitiformes</taxon>
        <taxon>Ixodida</taxon>
        <taxon>Ixodoidea</taxon>
        <taxon>Ixodidae</taxon>
        <taxon>Amblyomminae</taxon>
        <taxon>Amblyomma</taxon>
    </lineage>
</organism>
<gene>
    <name evidence="8" type="ORF">V5799_010205</name>
</gene>
<dbReference type="InterPro" id="IPR002018">
    <property type="entry name" value="CarbesteraseB"/>
</dbReference>
<evidence type="ECO:0000256" key="5">
    <source>
        <dbReference type="SAM" id="MobiDB-lite"/>
    </source>
</evidence>
<dbReference type="InterPro" id="IPR050654">
    <property type="entry name" value="AChE-related_enzymes"/>
</dbReference>
<keyword evidence="9" id="KW-1185">Reference proteome</keyword>
<name>A0AAQ4F9S4_AMBAM</name>
<keyword evidence="3" id="KW-0378">Hydrolase</keyword>
<dbReference type="SUPFAM" id="SSF53474">
    <property type="entry name" value="alpha/beta-Hydrolases"/>
    <property type="match status" value="1"/>
</dbReference>
<dbReference type="GO" id="GO:0006581">
    <property type="term" value="P:acetylcholine catabolic process"/>
    <property type="evidence" value="ECO:0007669"/>
    <property type="project" value="TreeGrafter"/>
</dbReference>
<keyword evidence="6" id="KW-0812">Transmembrane</keyword>
<dbReference type="GO" id="GO:0003990">
    <property type="term" value="F:acetylcholinesterase activity"/>
    <property type="evidence" value="ECO:0007669"/>
    <property type="project" value="TreeGrafter"/>
</dbReference>
<dbReference type="EMBL" id="JARKHS020005564">
    <property type="protein sequence ID" value="KAK8783425.1"/>
    <property type="molecule type" value="Genomic_DNA"/>
</dbReference>
<evidence type="ECO:0000256" key="1">
    <source>
        <dbReference type="ARBA" id="ARBA00005964"/>
    </source>
</evidence>
<evidence type="ECO:0000259" key="7">
    <source>
        <dbReference type="Pfam" id="PF00135"/>
    </source>
</evidence>
<keyword evidence="6" id="KW-1133">Transmembrane helix</keyword>
<evidence type="ECO:0000256" key="6">
    <source>
        <dbReference type="SAM" id="Phobius"/>
    </source>
</evidence>
<feature type="domain" description="Carboxylesterase type B" evidence="7">
    <location>
        <begin position="186"/>
        <end position="233"/>
    </location>
</feature>
<dbReference type="GO" id="GO:0019695">
    <property type="term" value="P:choline metabolic process"/>
    <property type="evidence" value="ECO:0007669"/>
    <property type="project" value="TreeGrafter"/>
</dbReference>
<feature type="region of interest" description="Disordered" evidence="5">
    <location>
        <begin position="29"/>
        <end position="111"/>
    </location>
</feature>
<feature type="transmembrane region" description="Helical" evidence="6">
    <location>
        <begin position="155"/>
        <end position="179"/>
    </location>
</feature>
<evidence type="ECO:0000313" key="8">
    <source>
        <dbReference type="EMBL" id="KAK8783425.1"/>
    </source>
</evidence>
<dbReference type="Pfam" id="PF00135">
    <property type="entry name" value="COesterase"/>
    <property type="match status" value="2"/>
</dbReference>
<feature type="domain" description="Carboxylesterase type B" evidence="7">
    <location>
        <begin position="241"/>
        <end position="455"/>
    </location>
</feature>
<feature type="compositionally biased region" description="Low complexity" evidence="5">
    <location>
        <begin position="45"/>
        <end position="58"/>
    </location>
</feature>
<dbReference type="AlphaFoldDB" id="A0AAQ4F9S4"/>
<sequence length="523" mass="56115">MPPKTGETLGPAEADMYAAVMALTAAIEAEEDSRAPPAAFVPVDGASPKSPAAAGAGAPVPPGAYHIHPAAQPAASHQGGRQFNAREPAGRDDQWDAAGGQISDAWDHPKGTEGNGHLALRGLGMVTDDIYRGESCTWSSDGRGGDALRCTRSSLMVMAFVLALSLALVTVIVAVYEYLWNLDRPVARGQFGAVRGQRIVVSDQGRDWPVFAFLGVPFAKAARGSLRFKPPLPLDRPLGLYDGRYLSALGNVVVVVPNYRVGALGFLSGPWDNRLQGNAGLHDQRLALEWTLTNIGSFGGNASLVVLAGHDAGASSLGFHLFSGDTDFWTRNTTRFILQSGGPFHRYEGQATEGARLLASSLRCPADLESDRALQCLQTASVDGVARSQLALAFAPVFNRAPLLRPRPREGLERSSHSKAENPRGLEFLLGRVGSEGSYPWFVTQHRTTSSDSRRLATRLLGQKALERWQTATGVTLDSQSADAPYQEAVGDVLVRADFLVPYLKHVHLVCRCALCTYIIRLT</sequence>
<dbReference type="GO" id="GO:0005886">
    <property type="term" value="C:plasma membrane"/>
    <property type="evidence" value="ECO:0007669"/>
    <property type="project" value="TreeGrafter"/>
</dbReference>
<reference evidence="8 9" key="1">
    <citation type="journal article" date="2023" name="Arcadia Sci">
        <title>De novo assembly of a long-read Amblyomma americanum tick genome.</title>
        <authorList>
            <person name="Chou S."/>
            <person name="Poskanzer K.E."/>
            <person name="Rollins M."/>
            <person name="Thuy-Boun P.S."/>
        </authorList>
    </citation>
    <scope>NUCLEOTIDE SEQUENCE [LARGE SCALE GENOMIC DNA]</scope>
    <source>
        <strain evidence="8">F_SG_1</strain>
        <tissue evidence="8">Salivary glands</tissue>
    </source>
</reference>